<keyword evidence="11" id="KW-1185">Reference proteome</keyword>
<evidence type="ECO:0000256" key="1">
    <source>
        <dbReference type="ARBA" id="ARBA00004123"/>
    </source>
</evidence>
<dbReference type="InterPro" id="IPR036827">
    <property type="entry name" value="She2_dom_sf"/>
</dbReference>
<dbReference type="GO" id="GO:0051028">
    <property type="term" value="P:mRNA transport"/>
    <property type="evidence" value="ECO:0007669"/>
    <property type="project" value="UniProtKB-KW"/>
</dbReference>
<dbReference type="Proteomes" id="UP000002866">
    <property type="component" value="Chromosome 9"/>
</dbReference>
<sequence>MLCSSFSVSSDLPHAFPFQATQFAENLTQATFPRRSYRKKQPWLLGHLRKSCTNSEDATRLMYFSQTVDVFSIFSLNHRFRKKKKIMTPKIIIKRVAKGCQRLPKGVKGIQQKTDFESVTSYLLCTNCRASLKIYIYIYIYLHIHRRIYNCIFFVMTTNSKSYRHTHKMSEIIISTSDLKLMKSQKPSTNLQSSLSDNVRVFVHYIDCYVGFLNKYIGLLRRQQCLRFERSVVIKFVKKMRFVSNSLVEFRTKLDTNQLDESIDSEQLIVLIGSQYLKFIEILDLLTYYLTQPLSNETIIKTLNSNYIIPPECVTVFEDTNNHILKFIQWFLESININDSFLKSEVIQFALKWAREDEVDLEFTKNMFLQEIIQVDDIEEYEELLIDWTNILVEKVSSLRESFESTMVVLTDNIIPIKQKT</sequence>
<dbReference type="OrthoDB" id="4041888at2759"/>
<dbReference type="SUPFAM" id="SSF116942">
    <property type="entry name" value="RNA-binding protein She2p"/>
    <property type="match status" value="1"/>
</dbReference>
<comment type="similarity">
    <text evidence="3">Belongs to the SHE2 family.</text>
</comment>
<dbReference type="Gene3D" id="1.20.200.20">
    <property type="entry name" value="She2 domain"/>
    <property type="match status" value="1"/>
</dbReference>
<feature type="domain" description="RNA binding protein She2" evidence="9">
    <location>
        <begin position="198"/>
        <end position="396"/>
    </location>
</feature>
<keyword evidence="8" id="KW-0539">Nucleus</keyword>
<dbReference type="GO" id="GO:0003723">
    <property type="term" value="F:RNA binding"/>
    <property type="evidence" value="ECO:0007669"/>
    <property type="project" value="UniProtKB-KW"/>
</dbReference>
<evidence type="ECO:0000256" key="4">
    <source>
        <dbReference type="ARBA" id="ARBA00022448"/>
    </source>
</evidence>
<keyword evidence="5" id="KW-0963">Cytoplasm</keyword>
<dbReference type="eggNOG" id="ENOG502RXWH">
    <property type="taxonomic scope" value="Eukaryota"/>
</dbReference>
<keyword evidence="6" id="KW-0509">mRNA transport</keyword>
<protein>
    <recommendedName>
        <fullName evidence="9">RNA binding protein She2 domain-containing protein</fullName>
    </recommendedName>
</protein>
<organism evidence="10 11">
    <name type="scientific">Henningerozyma blattae (strain ATCC 34711 / CBS 6284 / DSM 70876 / NBRC 10599 / NRRL Y-10934 / UCD 77-7)</name>
    <name type="common">Yeast</name>
    <name type="synonym">Tetrapisispora blattae</name>
    <dbReference type="NCBI Taxonomy" id="1071380"/>
    <lineage>
        <taxon>Eukaryota</taxon>
        <taxon>Fungi</taxon>
        <taxon>Dikarya</taxon>
        <taxon>Ascomycota</taxon>
        <taxon>Saccharomycotina</taxon>
        <taxon>Saccharomycetes</taxon>
        <taxon>Saccharomycetales</taxon>
        <taxon>Saccharomycetaceae</taxon>
        <taxon>Henningerozyma</taxon>
    </lineage>
</organism>
<dbReference type="EMBL" id="HE806324">
    <property type="protein sequence ID" value="CCH62725.1"/>
    <property type="molecule type" value="Genomic_DNA"/>
</dbReference>
<evidence type="ECO:0000256" key="7">
    <source>
        <dbReference type="ARBA" id="ARBA00022884"/>
    </source>
</evidence>
<dbReference type="InParanoid" id="I2H8M3"/>
<evidence type="ECO:0000313" key="10">
    <source>
        <dbReference type="EMBL" id="CCH62725.1"/>
    </source>
</evidence>
<evidence type="ECO:0000256" key="8">
    <source>
        <dbReference type="ARBA" id="ARBA00023242"/>
    </source>
</evidence>
<evidence type="ECO:0000256" key="2">
    <source>
        <dbReference type="ARBA" id="ARBA00004496"/>
    </source>
</evidence>
<keyword evidence="7" id="KW-0694">RNA-binding</keyword>
<comment type="subcellular location">
    <subcellularLocation>
        <location evidence="2">Cytoplasm</location>
    </subcellularLocation>
    <subcellularLocation>
        <location evidence="1">Nucleus</location>
    </subcellularLocation>
</comment>
<dbReference type="GeneID" id="14497878"/>
<dbReference type="InterPro" id="IPR024261">
    <property type="entry name" value="RNA-bd_She2"/>
</dbReference>
<evidence type="ECO:0000256" key="6">
    <source>
        <dbReference type="ARBA" id="ARBA00022816"/>
    </source>
</evidence>
<dbReference type="GO" id="GO:0005634">
    <property type="term" value="C:nucleus"/>
    <property type="evidence" value="ECO:0007669"/>
    <property type="project" value="UniProtKB-SubCell"/>
</dbReference>
<reference evidence="10 11" key="1">
    <citation type="journal article" date="2011" name="Proc. Natl. Acad. Sci. U.S.A.">
        <title>Evolutionary erosion of yeast sex chromosomes by mating-type switching accidents.</title>
        <authorList>
            <person name="Gordon J.L."/>
            <person name="Armisen D."/>
            <person name="Proux-Wera E."/>
            <person name="Oheigeartaigh S.S."/>
            <person name="Byrne K.P."/>
            <person name="Wolfe K.H."/>
        </authorList>
    </citation>
    <scope>NUCLEOTIDE SEQUENCE [LARGE SCALE GENOMIC DNA]</scope>
    <source>
        <strain evidence="11">ATCC 34711 / CBS 6284 / DSM 70876 / NBRC 10599 / NRRL Y-10934 / UCD 77-7</strain>
    </source>
</reference>
<evidence type="ECO:0000313" key="11">
    <source>
        <dbReference type="Proteomes" id="UP000002866"/>
    </source>
</evidence>
<dbReference type="AlphaFoldDB" id="I2H8M3"/>
<evidence type="ECO:0000259" key="9">
    <source>
        <dbReference type="Pfam" id="PF11435"/>
    </source>
</evidence>
<gene>
    <name evidence="10" type="primary">TBLA0I00670</name>
    <name evidence="10" type="ORF">TBLA_0I00670</name>
</gene>
<name>I2H8M3_HENB6</name>
<dbReference type="HOGENOM" id="CLU_652430_0_0_1"/>
<dbReference type="RefSeq" id="XP_004182244.1">
    <property type="nucleotide sequence ID" value="XM_004182196.1"/>
</dbReference>
<evidence type="ECO:0000256" key="3">
    <source>
        <dbReference type="ARBA" id="ARBA00005611"/>
    </source>
</evidence>
<dbReference type="KEGG" id="tbl:TBLA_0I00670"/>
<proteinExistence type="inferred from homology"/>
<dbReference type="GO" id="GO:0005737">
    <property type="term" value="C:cytoplasm"/>
    <property type="evidence" value="ECO:0007669"/>
    <property type="project" value="UniProtKB-SubCell"/>
</dbReference>
<dbReference type="Pfam" id="PF11435">
    <property type="entry name" value="She2p"/>
    <property type="match status" value="1"/>
</dbReference>
<accession>I2H8M3</accession>
<keyword evidence="4" id="KW-0813">Transport</keyword>
<dbReference type="STRING" id="1071380.I2H8M3"/>
<evidence type="ECO:0000256" key="5">
    <source>
        <dbReference type="ARBA" id="ARBA00022490"/>
    </source>
</evidence>